<dbReference type="UniPathway" id="UPA00074">
    <property type="reaction ID" value="UER00124"/>
</dbReference>
<dbReference type="CDD" id="cd06223">
    <property type="entry name" value="PRTases_typeI"/>
    <property type="match status" value="1"/>
</dbReference>
<keyword evidence="7 10" id="KW-0479">Metal-binding</keyword>
<feature type="binding site" evidence="7 11">
    <location>
        <position position="245"/>
    </location>
    <ligand>
        <name>[4Fe-4S] cluster</name>
        <dbReference type="ChEBI" id="CHEBI:49883"/>
    </ligand>
</feature>
<gene>
    <name evidence="7 13" type="primary">purF</name>
    <name evidence="13" type="ORF">CVT63_03625</name>
</gene>
<feature type="binding site" evidence="7 10">
    <location>
        <position position="354"/>
    </location>
    <ligand>
        <name>Mg(2+)</name>
        <dbReference type="ChEBI" id="CHEBI:18420"/>
    </ligand>
</feature>
<feature type="binding site" evidence="7 10">
    <location>
        <position position="355"/>
    </location>
    <ligand>
        <name>Mg(2+)</name>
        <dbReference type="ChEBI" id="CHEBI:18420"/>
    </ligand>
</feature>
<dbReference type="SUPFAM" id="SSF53271">
    <property type="entry name" value="PRTase-like"/>
    <property type="match status" value="1"/>
</dbReference>
<dbReference type="CDD" id="cd00715">
    <property type="entry name" value="GPATase_N"/>
    <property type="match status" value="1"/>
</dbReference>
<sequence length="482" mass="52470">MDSDSPEEECGVFGVWAPGEEVARVTYFGLYALQHRGQESAGIAVTSGDGILVVKDMGLVSQVFNENSFVSLTGNSAIGHVRYSTTGSSYWENAQPMYDITDRGPHAIAHNGNLLNTESLREWLCTRGATFTSTTDTEIMSSLLGYSSAATTIEAIAGTFPMLQGAYSAVILTEEGLFGVRDPYGIRPLCLGARNGATFIASETAALDVVGAKFIREIEPGEIVQVNENGVTSRRFADAARPSLCIFEFIYFARPDSLLYDRVLYDARKEMGMHLAEEAPIEADIVIPVPDSGVPAAIGFAEKSGVPFGEGLIKNRYIGRTFIQPTQAIRQLGVRLKLNPLTQVIAGKRLVVVDDSIVRGTTSQKIVEMLKEAGAAEIHIRVSSPPISYPCFYGIDTAVRNELIASKFNVRKIREFLGVDSLHYLSMKNLLKACGNARDKFCTACFDGVYPMKAPEDFKSSKFRLKEKTSAQKEVGRSAGGY</sequence>
<keyword evidence="7 11" id="KW-0411">Iron-sulfur</keyword>
<protein>
    <recommendedName>
        <fullName evidence="7">Amidophosphoribosyltransferase</fullName>
        <shortName evidence="7">ATase</shortName>
        <ecNumber evidence="7">2.4.2.14</ecNumber>
    </recommendedName>
    <alternativeName>
        <fullName evidence="7">Glutamine phosphoribosylpyrophosphate amidotransferase</fullName>
        <shortName evidence="7">GPATase</shortName>
    </alternativeName>
</protein>
<dbReference type="GO" id="GO:0000287">
    <property type="term" value="F:magnesium ion binding"/>
    <property type="evidence" value="ECO:0007669"/>
    <property type="project" value="UniProtKB-UniRule"/>
</dbReference>
<dbReference type="InterPro" id="IPR005854">
    <property type="entry name" value="PurF"/>
</dbReference>
<dbReference type="SUPFAM" id="SSF56235">
    <property type="entry name" value="N-terminal nucleophile aminohydrolases (Ntn hydrolases)"/>
    <property type="match status" value="1"/>
</dbReference>
<comment type="cofactor">
    <cofactor evidence="7 11">
        <name>[4Fe-4S] cluster</name>
        <dbReference type="ChEBI" id="CHEBI:49883"/>
    </cofactor>
    <text evidence="7 11">Binds 1 [4Fe-4S] cluster per subunit.</text>
</comment>
<accession>A0A2N3G6N8</accession>
<dbReference type="GO" id="GO:0004044">
    <property type="term" value="F:amidophosphoribosyltransferase activity"/>
    <property type="evidence" value="ECO:0007669"/>
    <property type="project" value="UniProtKB-UniRule"/>
</dbReference>
<keyword evidence="7 10" id="KW-0460">Magnesium</keyword>
<dbReference type="Gene3D" id="3.40.50.2020">
    <property type="match status" value="1"/>
</dbReference>
<evidence type="ECO:0000256" key="2">
    <source>
        <dbReference type="ARBA" id="ARBA00010138"/>
    </source>
</evidence>
<dbReference type="GO" id="GO:0006189">
    <property type="term" value="P:'de novo' IMP biosynthetic process"/>
    <property type="evidence" value="ECO:0007669"/>
    <property type="project" value="UniProtKB-UniRule"/>
</dbReference>
<keyword evidence="5 7" id="KW-0658">Purine biosynthesis</keyword>
<comment type="pathway">
    <text evidence="1 7 8">Purine metabolism; IMP biosynthesis via de novo pathway; N(1)-(5-phospho-D-ribosyl)glycinamide from 5-phospho-alpha-D-ribose 1-diphosphate: step 1/2.</text>
</comment>
<keyword evidence="7 11" id="KW-0408">Iron</keyword>
<dbReference type="GO" id="GO:0009113">
    <property type="term" value="P:purine nucleobase biosynthetic process"/>
    <property type="evidence" value="ECO:0007669"/>
    <property type="project" value="UniProtKB-UniRule"/>
</dbReference>
<dbReference type="InterPro" id="IPR000836">
    <property type="entry name" value="PRTase_dom"/>
</dbReference>
<proteinExistence type="inferred from homology"/>
<organism evidence="13 14">
    <name type="scientific">Candidatus Anoxymicrobium japonicum</name>
    <dbReference type="NCBI Taxonomy" id="2013648"/>
    <lineage>
        <taxon>Bacteria</taxon>
        <taxon>Bacillati</taxon>
        <taxon>Actinomycetota</taxon>
        <taxon>Candidatus Geothermincolia</taxon>
        <taxon>Candidatus Geothermincolales</taxon>
        <taxon>Candidatus Anoxymicrobiaceae</taxon>
        <taxon>Candidatus Anoxymicrobium</taxon>
    </lineage>
</organism>
<dbReference type="Pfam" id="PF13537">
    <property type="entry name" value="GATase_7"/>
    <property type="match status" value="1"/>
</dbReference>
<dbReference type="GO" id="GO:0051539">
    <property type="term" value="F:4 iron, 4 sulfur cluster binding"/>
    <property type="evidence" value="ECO:0007669"/>
    <property type="project" value="UniProtKB-KW"/>
</dbReference>
<dbReference type="InterPro" id="IPR017932">
    <property type="entry name" value="GATase_2_dom"/>
</dbReference>
<evidence type="ECO:0000256" key="7">
    <source>
        <dbReference type="HAMAP-Rule" id="MF_01931"/>
    </source>
</evidence>
<evidence type="ECO:0000313" key="13">
    <source>
        <dbReference type="EMBL" id="PKQ28278.1"/>
    </source>
</evidence>
<evidence type="ECO:0000256" key="4">
    <source>
        <dbReference type="ARBA" id="ARBA00022679"/>
    </source>
</evidence>
<reference evidence="13 14" key="1">
    <citation type="journal article" date="2017" name="ISME J.">
        <title>Potential for microbial H2 and metal transformations associated with novel bacteria and archaea in deep terrestrial subsurface sediments.</title>
        <authorList>
            <person name="Hernsdorf A.W."/>
            <person name="Amano Y."/>
            <person name="Miyakawa K."/>
            <person name="Ise K."/>
            <person name="Suzuki Y."/>
            <person name="Anantharaman K."/>
            <person name="Probst A."/>
            <person name="Burstein D."/>
            <person name="Thomas B.C."/>
            <person name="Banfield J.F."/>
        </authorList>
    </citation>
    <scope>NUCLEOTIDE SEQUENCE [LARGE SCALE GENOMIC DNA]</scope>
    <source>
        <strain evidence="13">HGW-Actinobacteria-3</strain>
    </source>
</reference>
<feature type="binding site" evidence="7 10">
    <location>
        <position position="292"/>
    </location>
    <ligand>
        <name>Mg(2+)</name>
        <dbReference type="ChEBI" id="CHEBI:18420"/>
    </ligand>
</feature>
<feature type="binding site" evidence="7 11">
    <location>
        <position position="442"/>
    </location>
    <ligand>
        <name>[4Fe-4S] cluster</name>
        <dbReference type="ChEBI" id="CHEBI:49883"/>
    </ligand>
</feature>
<evidence type="ECO:0000256" key="10">
    <source>
        <dbReference type="PIRSR" id="PIRSR000485-2"/>
    </source>
</evidence>
<comment type="catalytic activity">
    <reaction evidence="7 8">
        <text>5-phospho-beta-D-ribosylamine + L-glutamate + diphosphate = 5-phospho-alpha-D-ribose 1-diphosphate + L-glutamine + H2O</text>
        <dbReference type="Rhea" id="RHEA:14905"/>
        <dbReference type="ChEBI" id="CHEBI:15377"/>
        <dbReference type="ChEBI" id="CHEBI:29985"/>
        <dbReference type="ChEBI" id="CHEBI:33019"/>
        <dbReference type="ChEBI" id="CHEBI:58017"/>
        <dbReference type="ChEBI" id="CHEBI:58359"/>
        <dbReference type="ChEBI" id="CHEBI:58681"/>
        <dbReference type="EC" id="2.4.2.14"/>
    </reaction>
</comment>
<dbReference type="Gene3D" id="3.60.20.10">
    <property type="entry name" value="Glutamine Phosphoribosylpyrophosphate, subunit 1, domain 1"/>
    <property type="match status" value="1"/>
</dbReference>
<dbReference type="InterPro" id="IPR035584">
    <property type="entry name" value="PurF_N"/>
</dbReference>
<dbReference type="EC" id="2.4.2.14" evidence="7"/>
<evidence type="ECO:0000313" key="14">
    <source>
        <dbReference type="Proteomes" id="UP000233654"/>
    </source>
</evidence>
<dbReference type="PANTHER" id="PTHR11907">
    <property type="entry name" value="AMIDOPHOSPHORIBOSYLTRANSFERASE"/>
    <property type="match status" value="1"/>
</dbReference>
<feature type="domain" description="Glutamine amidotransferase type-2" evidence="12">
    <location>
        <begin position="10"/>
        <end position="229"/>
    </location>
</feature>
<feature type="binding site" evidence="7 11">
    <location>
        <position position="391"/>
    </location>
    <ligand>
        <name>[4Fe-4S] cluster</name>
        <dbReference type="ChEBI" id="CHEBI:49883"/>
    </ligand>
</feature>
<dbReference type="PIRSF" id="PIRSF000485">
    <property type="entry name" value="Amd_phspho_trans"/>
    <property type="match status" value="1"/>
</dbReference>
<dbReference type="PROSITE" id="PS51278">
    <property type="entry name" value="GATASE_TYPE_2"/>
    <property type="match status" value="1"/>
</dbReference>
<evidence type="ECO:0000256" key="5">
    <source>
        <dbReference type="ARBA" id="ARBA00022755"/>
    </source>
</evidence>
<dbReference type="HAMAP" id="MF_01931">
    <property type="entry name" value="PurF"/>
    <property type="match status" value="1"/>
</dbReference>
<dbReference type="InterPro" id="IPR029057">
    <property type="entry name" value="PRTase-like"/>
</dbReference>
<dbReference type="NCBIfam" id="TIGR01134">
    <property type="entry name" value="purF"/>
    <property type="match status" value="1"/>
</dbReference>
<keyword evidence="6 7" id="KW-0315">Glutamine amidotransferase</keyword>
<feature type="active site" description="Nucleophile" evidence="7 9">
    <location>
        <position position="10"/>
    </location>
</feature>
<dbReference type="AlphaFoldDB" id="A0A2N3G6N8"/>
<evidence type="ECO:0000256" key="8">
    <source>
        <dbReference type="PIRNR" id="PIRNR000485"/>
    </source>
</evidence>
<feature type="binding site" evidence="7 11">
    <location>
        <position position="445"/>
    </location>
    <ligand>
        <name>[4Fe-4S] cluster</name>
        <dbReference type="ChEBI" id="CHEBI:49883"/>
    </ligand>
</feature>
<comment type="caution">
    <text evidence="13">The sequence shown here is derived from an EMBL/GenBank/DDBJ whole genome shotgun (WGS) entry which is preliminary data.</text>
</comment>
<dbReference type="InterPro" id="IPR029055">
    <property type="entry name" value="Ntn_hydrolases_N"/>
</dbReference>
<keyword evidence="7" id="KW-0004">4Fe-4S</keyword>
<name>A0A2N3G6N8_9ACTN</name>
<evidence type="ECO:0000256" key="9">
    <source>
        <dbReference type="PIRSR" id="PIRSR000485-1"/>
    </source>
</evidence>
<keyword evidence="4 7" id="KW-0808">Transferase</keyword>
<evidence type="ECO:0000256" key="1">
    <source>
        <dbReference type="ARBA" id="ARBA00005209"/>
    </source>
</evidence>
<keyword evidence="3 7" id="KW-0328">Glycosyltransferase</keyword>
<dbReference type="EMBL" id="PHEX01000024">
    <property type="protein sequence ID" value="PKQ28278.1"/>
    <property type="molecule type" value="Genomic_DNA"/>
</dbReference>
<comment type="similarity">
    <text evidence="2 7 8">In the C-terminal section; belongs to the purine/pyrimidine phosphoribosyltransferase family.</text>
</comment>
<dbReference type="Proteomes" id="UP000233654">
    <property type="component" value="Unassembled WGS sequence"/>
</dbReference>
<evidence type="ECO:0000256" key="6">
    <source>
        <dbReference type="ARBA" id="ARBA00022962"/>
    </source>
</evidence>
<evidence type="ECO:0000256" key="11">
    <source>
        <dbReference type="PIRSR" id="PIRSR000485-3"/>
    </source>
</evidence>
<comment type="function">
    <text evidence="7">Catalyzes the formation of phosphoribosylamine from phosphoribosylpyrophosphate (PRPP) and glutamine.</text>
</comment>
<evidence type="ECO:0000256" key="3">
    <source>
        <dbReference type="ARBA" id="ARBA00022676"/>
    </source>
</evidence>
<comment type="cofactor">
    <cofactor evidence="7 10">
        <name>Mg(2+)</name>
        <dbReference type="ChEBI" id="CHEBI:18420"/>
    </cofactor>
    <text evidence="7 10">Binds 1 Mg(2+) ion per subunit.</text>
</comment>
<evidence type="ECO:0000259" key="12">
    <source>
        <dbReference type="PROSITE" id="PS51278"/>
    </source>
</evidence>
<dbReference type="Pfam" id="PF00156">
    <property type="entry name" value="Pribosyltran"/>
    <property type="match status" value="1"/>
</dbReference>